<feature type="region of interest" description="Disordered" evidence="1">
    <location>
        <begin position="272"/>
        <end position="333"/>
    </location>
</feature>
<feature type="compositionally biased region" description="Basic and acidic residues" evidence="1">
    <location>
        <begin position="289"/>
        <end position="299"/>
    </location>
</feature>
<dbReference type="AlphaFoldDB" id="A0AAJ0B9C3"/>
<proteinExistence type="predicted"/>
<feature type="compositionally biased region" description="Basic and acidic residues" evidence="1">
    <location>
        <begin position="85"/>
        <end position="96"/>
    </location>
</feature>
<feature type="compositionally biased region" description="Polar residues" evidence="1">
    <location>
        <begin position="65"/>
        <end position="79"/>
    </location>
</feature>
<evidence type="ECO:0000313" key="3">
    <source>
        <dbReference type="Proteomes" id="UP001239445"/>
    </source>
</evidence>
<evidence type="ECO:0000256" key="1">
    <source>
        <dbReference type="SAM" id="MobiDB-lite"/>
    </source>
</evidence>
<feature type="compositionally biased region" description="Basic residues" evidence="1">
    <location>
        <begin position="277"/>
        <end position="288"/>
    </location>
</feature>
<keyword evidence="3" id="KW-1185">Reference proteome</keyword>
<organism evidence="2 3">
    <name type="scientific">Echria macrotheca</name>
    <dbReference type="NCBI Taxonomy" id="438768"/>
    <lineage>
        <taxon>Eukaryota</taxon>
        <taxon>Fungi</taxon>
        <taxon>Dikarya</taxon>
        <taxon>Ascomycota</taxon>
        <taxon>Pezizomycotina</taxon>
        <taxon>Sordariomycetes</taxon>
        <taxon>Sordariomycetidae</taxon>
        <taxon>Sordariales</taxon>
        <taxon>Schizotheciaceae</taxon>
        <taxon>Echria</taxon>
    </lineage>
</organism>
<sequence>MATPAKTTNFDFRLNLKDNTSSRDQFSVMVIRGRDVGRVDQILEKFVDNPRLLTRARQRYDRSPGPSQSGTSTRGSSETPLPPEEQEKRERELQEYSQKERWRCAIPYEQFNAEVISEQYREWQELGKDPDKMAPDYSRDKARKNVRISWVEQGIWRKEWKTEAADHPPASWKHELPRPPGMTEKEHAASRPYYRFLNEVERDRLILGQERGQLAEQSSSPDINTLAYHRVKGRWVQMGLWNDDWGILPGMTWLYEDLPKDSCPPAVEAVEADKTSKRVKKRTRRKAPIARDKEGERRSARLAVKKTAEHARGPERQVSSPVTKRTLGGRVRK</sequence>
<reference evidence="2" key="1">
    <citation type="submission" date="2023-06" db="EMBL/GenBank/DDBJ databases">
        <title>Genome-scale phylogeny and comparative genomics of the fungal order Sordariales.</title>
        <authorList>
            <consortium name="Lawrence Berkeley National Laboratory"/>
            <person name="Hensen N."/>
            <person name="Bonometti L."/>
            <person name="Westerberg I."/>
            <person name="Brannstrom I.O."/>
            <person name="Guillou S."/>
            <person name="Cros-Aarteil S."/>
            <person name="Calhoun S."/>
            <person name="Haridas S."/>
            <person name="Kuo A."/>
            <person name="Mondo S."/>
            <person name="Pangilinan J."/>
            <person name="Riley R."/>
            <person name="Labutti K."/>
            <person name="Andreopoulos B."/>
            <person name="Lipzen A."/>
            <person name="Chen C."/>
            <person name="Yanf M."/>
            <person name="Daum C."/>
            <person name="Ng V."/>
            <person name="Clum A."/>
            <person name="Steindorff A."/>
            <person name="Ohm R."/>
            <person name="Martin F."/>
            <person name="Silar P."/>
            <person name="Natvig D."/>
            <person name="Lalanne C."/>
            <person name="Gautier V."/>
            <person name="Ament-Velasquez S.L."/>
            <person name="Kruys A."/>
            <person name="Hutchinson M.I."/>
            <person name="Powell A.J."/>
            <person name="Barry K."/>
            <person name="Miller A.N."/>
            <person name="Grigoriev I.V."/>
            <person name="Debuchy R."/>
            <person name="Gladieux P."/>
            <person name="Thoren M.H."/>
            <person name="Johannesson H."/>
        </authorList>
    </citation>
    <scope>NUCLEOTIDE SEQUENCE</scope>
    <source>
        <strain evidence="2">PSN4</strain>
    </source>
</reference>
<feature type="region of interest" description="Disordered" evidence="1">
    <location>
        <begin position="54"/>
        <end position="96"/>
    </location>
</feature>
<dbReference type="Proteomes" id="UP001239445">
    <property type="component" value="Unassembled WGS sequence"/>
</dbReference>
<name>A0AAJ0B9C3_9PEZI</name>
<feature type="region of interest" description="Disordered" evidence="1">
    <location>
        <begin position="168"/>
        <end position="187"/>
    </location>
</feature>
<dbReference type="EMBL" id="MU839836">
    <property type="protein sequence ID" value="KAK1754089.1"/>
    <property type="molecule type" value="Genomic_DNA"/>
</dbReference>
<comment type="caution">
    <text evidence="2">The sequence shown here is derived from an EMBL/GenBank/DDBJ whole genome shotgun (WGS) entry which is preliminary data.</text>
</comment>
<protein>
    <submittedName>
        <fullName evidence="2">Uncharacterized protein</fullName>
    </submittedName>
</protein>
<evidence type="ECO:0000313" key="2">
    <source>
        <dbReference type="EMBL" id="KAK1754089.1"/>
    </source>
</evidence>
<accession>A0AAJ0B9C3</accession>
<feature type="compositionally biased region" description="Basic and acidic residues" evidence="1">
    <location>
        <begin position="306"/>
        <end position="315"/>
    </location>
</feature>
<gene>
    <name evidence="2" type="ORF">QBC47DRAFT_385605</name>
</gene>